<evidence type="ECO:0000313" key="3">
    <source>
        <dbReference type="Proteomes" id="UP000077748"/>
    </source>
</evidence>
<protein>
    <submittedName>
        <fullName evidence="2">Uncharacterized protein</fullName>
    </submittedName>
</protein>
<sequence length="59" mass="6478">MKISQIDSVFRLPTPIGEGGPYRLAYRNLGTGASEDAPHGPPMTRVQPRKVPEIDPDTF</sequence>
<reference evidence="2 3" key="1">
    <citation type="submission" date="2016-05" db="EMBL/GenBank/DDBJ databases">
        <title>Genome Sequence of Pseudomonas citronellolis Strain SJTE-3, an Estrogens and Persistent Organic Pollutants degradation strain.</title>
        <authorList>
            <person name="Liang R."/>
        </authorList>
    </citation>
    <scope>NUCLEOTIDE SEQUENCE [LARGE SCALE GENOMIC DNA]</scope>
    <source>
        <strain evidence="2 3">SJTE-3</strain>
    </source>
</reference>
<evidence type="ECO:0000313" key="2">
    <source>
        <dbReference type="EMBL" id="ANI14754.1"/>
    </source>
</evidence>
<accession>A0A1A9KB76</accession>
<dbReference type="EMBL" id="CP015878">
    <property type="protein sequence ID" value="ANI14754.1"/>
    <property type="molecule type" value="Genomic_DNA"/>
</dbReference>
<feature type="region of interest" description="Disordered" evidence="1">
    <location>
        <begin position="28"/>
        <end position="59"/>
    </location>
</feature>
<name>A0A1A9KB76_9PSED</name>
<dbReference type="AlphaFoldDB" id="A0A1A9KB76"/>
<organism evidence="2 3">
    <name type="scientific">Pseudomonas citronellolis</name>
    <dbReference type="NCBI Taxonomy" id="53408"/>
    <lineage>
        <taxon>Bacteria</taxon>
        <taxon>Pseudomonadati</taxon>
        <taxon>Pseudomonadota</taxon>
        <taxon>Gammaproteobacteria</taxon>
        <taxon>Pseudomonadales</taxon>
        <taxon>Pseudomonadaceae</taxon>
        <taxon>Pseudomonas</taxon>
    </lineage>
</organism>
<evidence type="ECO:0000256" key="1">
    <source>
        <dbReference type="SAM" id="MobiDB-lite"/>
    </source>
</evidence>
<dbReference type="Proteomes" id="UP000077748">
    <property type="component" value="Chromosome"/>
</dbReference>
<gene>
    <name evidence="2" type="ORF">A9C11_12480</name>
</gene>
<proteinExistence type="predicted"/>